<dbReference type="RefSeq" id="WP_113821779.1">
    <property type="nucleotide sequence ID" value="NZ_QOCE01000005.1"/>
</dbReference>
<feature type="transmembrane region" description="Helical" evidence="4">
    <location>
        <begin position="287"/>
        <end position="310"/>
    </location>
</feature>
<dbReference type="OrthoDB" id="9808182at2"/>
<feature type="transmembrane region" description="Helical" evidence="4">
    <location>
        <begin position="105"/>
        <end position="124"/>
    </location>
</feature>
<evidence type="ECO:0000256" key="3">
    <source>
        <dbReference type="ARBA" id="ARBA00023136"/>
    </source>
</evidence>
<feature type="transmembrane region" description="Helical" evidence="4">
    <location>
        <begin position="256"/>
        <end position="275"/>
    </location>
</feature>
<dbReference type="Pfam" id="PF07690">
    <property type="entry name" value="MFS_1"/>
    <property type="match status" value="1"/>
</dbReference>
<dbReference type="AlphaFoldDB" id="A0A366XCI6"/>
<feature type="transmembrane region" description="Helical" evidence="4">
    <location>
        <begin position="220"/>
        <end position="244"/>
    </location>
</feature>
<keyword evidence="3 4" id="KW-0472">Membrane</keyword>
<evidence type="ECO:0000256" key="2">
    <source>
        <dbReference type="ARBA" id="ARBA00022989"/>
    </source>
</evidence>
<keyword evidence="2 4" id="KW-1133">Transmembrane helix</keyword>
<feature type="transmembrane region" description="Helical" evidence="4">
    <location>
        <begin position="169"/>
        <end position="188"/>
    </location>
</feature>
<evidence type="ECO:0000313" key="6">
    <source>
        <dbReference type="Proteomes" id="UP000252706"/>
    </source>
</evidence>
<gene>
    <name evidence="5" type="ORF">DS909_02045</name>
</gene>
<accession>A0A366XCI6</accession>
<proteinExistence type="predicted"/>
<feature type="transmembrane region" description="Helical" evidence="4">
    <location>
        <begin position="145"/>
        <end position="163"/>
    </location>
</feature>
<dbReference type="InterPro" id="IPR036259">
    <property type="entry name" value="MFS_trans_sf"/>
</dbReference>
<sequence length="418" mass="44841">MHERRIPEWVRHAPAPSVRDFGILAGLEAVVRGILISVFPLVLYRALGDAGAVSSVYFSIGIVSLVVGLMVPSLIRFVPRRWAYSFGTGLFIVSALLAIEGSPMAVIAALALNTVAAVTTFICFNAYVLDYINRIELGKCETSRMLYSALGWTGGPMMGVIAMEYWPPAPFVISALAAVAMLVVFWRMRLGNGKHISRAKAQTGNPLTFLPRFFAQPRLVAGWLFAVIRSCGWWIYVVYLPIFAIEAGLGDQLGGILLSFTNGMLFAAPLILRWMQRTSVKRTVRTGFLAAAACFIAATALAGLPSLAVAMMVAGSLWLIVLDISAGLPFLMAVKPSERTEMSAVYSSYRDVSGILTPGAAWLVLLVSPVAGIFAAGGAAMIGAWAIAAHLHPRLGKARITMEPAKPPSDSETPLELA</sequence>
<feature type="transmembrane region" description="Helical" evidence="4">
    <location>
        <begin position="21"/>
        <end position="44"/>
    </location>
</feature>
<name>A0A366XCI6_9RHOB</name>
<feature type="transmembrane region" description="Helical" evidence="4">
    <location>
        <begin position="56"/>
        <end position="75"/>
    </location>
</feature>
<evidence type="ECO:0000256" key="4">
    <source>
        <dbReference type="SAM" id="Phobius"/>
    </source>
</evidence>
<dbReference type="SUPFAM" id="SSF103473">
    <property type="entry name" value="MFS general substrate transporter"/>
    <property type="match status" value="1"/>
</dbReference>
<dbReference type="EMBL" id="QOCE01000005">
    <property type="protein sequence ID" value="RBW61518.1"/>
    <property type="molecule type" value="Genomic_DNA"/>
</dbReference>
<dbReference type="Gene3D" id="1.20.1250.20">
    <property type="entry name" value="MFS general substrate transporter like domains"/>
    <property type="match status" value="2"/>
</dbReference>
<organism evidence="5 6">
    <name type="scientific">Phaeobacter gallaeciensis</name>
    <dbReference type="NCBI Taxonomy" id="60890"/>
    <lineage>
        <taxon>Bacteria</taxon>
        <taxon>Pseudomonadati</taxon>
        <taxon>Pseudomonadota</taxon>
        <taxon>Alphaproteobacteria</taxon>
        <taxon>Rhodobacterales</taxon>
        <taxon>Roseobacteraceae</taxon>
        <taxon>Phaeobacter</taxon>
    </lineage>
</organism>
<dbReference type="Proteomes" id="UP000252706">
    <property type="component" value="Unassembled WGS sequence"/>
</dbReference>
<evidence type="ECO:0000256" key="1">
    <source>
        <dbReference type="ARBA" id="ARBA00022692"/>
    </source>
</evidence>
<comment type="caution">
    <text evidence="5">The sequence shown here is derived from an EMBL/GenBank/DDBJ whole genome shotgun (WGS) entry which is preliminary data.</text>
</comment>
<keyword evidence="1 4" id="KW-0812">Transmembrane</keyword>
<feature type="transmembrane region" description="Helical" evidence="4">
    <location>
        <begin position="82"/>
        <end position="99"/>
    </location>
</feature>
<evidence type="ECO:0000313" key="5">
    <source>
        <dbReference type="EMBL" id="RBW61518.1"/>
    </source>
</evidence>
<feature type="transmembrane region" description="Helical" evidence="4">
    <location>
        <begin position="355"/>
        <end position="388"/>
    </location>
</feature>
<dbReference type="GO" id="GO:0022857">
    <property type="term" value="F:transmembrane transporter activity"/>
    <property type="evidence" value="ECO:0007669"/>
    <property type="project" value="InterPro"/>
</dbReference>
<reference evidence="5 6" key="1">
    <citation type="submission" date="2018-07" db="EMBL/GenBank/DDBJ databases">
        <title>Modular assembly of carbohydrate-degrading microbial communities in the ocean.</title>
        <authorList>
            <person name="Enke T.N."/>
            <person name="Datta M.S."/>
            <person name="Schwartzman J.A."/>
            <person name="Cermak N."/>
            <person name="Schmitz D.A."/>
            <person name="Barrere J."/>
            <person name="Cordero O.X."/>
        </authorList>
    </citation>
    <scope>NUCLEOTIDE SEQUENCE [LARGE SCALE GENOMIC DNA]</scope>
    <source>
        <strain evidence="5 6">C3M10</strain>
    </source>
</reference>
<protein>
    <submittedName>
        <fullName evidence="5">MFS transporter</fullName>
    </submittedName>
</protein>
<dbReference type="InterPro" id="IPR011701">
    <property type="entry name" value="MFS"/>
</dbReference>